<dbReference type="Pfam" id="PF03631">
    <property type="entry name" value="Virul_fac_BrkB"/>
    <property type="match status" value="1"/>
</dbReference>
<dbReference type="PANTHER" id="PTHR30213">
    <property type="entry name" value="INNER MEMBRANE PROTEIN YHJD"/>
    <property type="match status" value="1"/>
</dbReference>
<sequence length="422" mass="46806">MVRRFDRDRMQSFSRFMWQRFIDDKCFETAGALSYTTLVSLVPLMVAVLAMFSAFPVFEEGRDKLIDFVFTFIPAAAETVKNALLAFAANASKLTGISVLVMLFSAVSMMISIEDRMNRIWRVHCPRPWGSRILLYWAAISLGPILVVGGLVVSSYVTALPLMQSVSGLGLGAQLLRFLPFVVTFLTLMLLYVVVPNRRVSITHAAVGALIGAVLFELARWGFAQFVRHAQTYQQIYGAALAALPILLLWIYLSWIIVILGASIAASVSAFEYQLPGEDLPEGTEFLGLLVVLKHFVDSQRKGYNLDPALVRVREPYLRSASIATFFADLQRADLIQRGEAGGWLLTRSLDATDLLRVYQSAEYRLPLEPAEEVQKLGIALPDELIGLLRSVAESLRAELGTRLDQAFPPTADIPESKEIPA</sequence>
<reference evidence="8 9" key="1">
    <citation type="submission" date="2019-02" db="EMBL/GenBank/DDBJ databases">
        <title>Dyella amyloliquefaciens sp. nov., isolated from forest soil.</title>
        <authorList>
            <person name="Gao Z.-H."/>
            <person name="Qiu L.-H."/>
        </authorList>
    </citation>
    <scope>NUCLEOTIDE SEQUENCE [LARGE SCALE GENOMIC DNA]</scope>
    <source>
        <strain evidence="8 9">KACC 12747</strain>
    </source>
</reference>
<keyword evidence="5 7" id="KW-1133">Transmembrane helix</keyword>
<dbReference type="PANTHER" id="PTHR30213:SF0">
    <property type="entry name" value="UPF0761 MEMBRANE PROTEIN YIHY"/>
    <property type="match status" value="1"/>
</dbReference>
<dbReference type="GO" id="GO:0005886">
    <property type="term" value="C:plasma membrane"/>
    <property type="evidence" value="ECO:0007669"/>
    <property type="project" value="UniProtKB-SubCell"/>
</dbReference>
<keyword evidence="2 7" id="KW-1003">Cell membrane</keyword>
<gene>
    <name evidence="8" type="ORF">EZM97_23505</name>
</gene>
<evidence type="ECO:0000256" key="7">
    <source>
        <dbReference type="HAMAP-Rule" id="MF_00672"/>
    </source>
</evidence>
<dbReference type="InterPro" id="IPR023679">
    <property type="entry name" value="UPF0761_bac"/>
</dbReference>
<evidence type="ECO:0000256" key="4">
    <source>
        <dbReference type="ARBA" id="ARBA00022692"/>
    </source>
</evidence>
<feature type="transmembrane region" description="Helical" evidence="7">
    <location>
        <begin position="202"/>
        <end position="224"/>
    </location>
</feature>
<keyword evidence="6 7" id="KW-0472">Membrane</keyword>
<evidence type="ECO:0000256" key="6">
    <source>
        <dbReference type="ARBA" id="ARBA00023136"/>
    </source>
</evidence>
<protein>
    <recommendedName>
        <fullName evidence="7">UPF0761 membrane protein EZM97_23505</fullName>
    </recommendedName>
</protein>
<feature type="transmembrane region" description="Helical" evidence="7">
    <location>
        <begin position="134"/>
        <end position="158"/>
    </location>
</feature>
<feature type="transmembrane region" description="Helical" evidence="7">
    <location>
        <begin position="94"/>
        <end position="113"/>
    </location>
</feature>
<name>A0A4R0YNT2_9GAMM</name>
<evidence type="ECO:0000313" key="8">
    <source>
        <dbReference type="EMBL" id="TCI07655.1"/>
    </source>
</evidence>
<evidence type="ECO:0000256" key="3">
    <source>
        <dbReference type="ARBA" id="ARBA00022519"/>
    </source>
</evidence>
<dbReference type="AlphaFoldDB" id="A0A4R0YNT2"/>
<keyword evidence="4 7" id="KW-0812">Transmembrane</keyword>
<feature type="transmembrane region" description="Helical" evidence="7">
    <location>
        <begin position="38"/>
        <end position="58"/>
    </location>
</feature>
<dbReference type="EMBL" id="SJTG01000004">
    <property type="protein sequence ID" value="TCI07655.1"/>
    <property type="molecule type" value="Genomic_DNA"/>
</dbReference>
<dbReference type="InterPro" id="IPR017039">
    <property type="entry name" value="Virul_fac_BrkB"/>
</dbReference>
<feature type="transmembrane region" description="Helical" evidence="7">
    <location>
        <begin position="236"/>
        <end position="260"/>
    </location>
</feature>
<evidence type="ECO:0000256" key="5">
    <source>
        <dbReference type="ARBA" id="ARBA00022989"/>
    </source>
</evidence>
<dbReference type="Proteomes" id="UP000291822">
    <property type="component" value="Unassembled WGS sequence"/>
</dbReference>
<comment type="subcellular location">
    <subcellularLocation>
        <location evidence="1 7">Cell membrane</location>
        <topology evidence="1 7">Multi-pass membrane protein</topology>
    </subcellularLocation>
</comment>
<keyword evidence="9" id="KW-1185">Reference proteome</keyword>
<keyword evidence="3" id="KW-0997">Cell inner membrane</keyword>
<comment type="similarity">
    <text evidence="7">Belongs to the UPF0761 family.</text>
</comment>
<comment type="caution">
    <text evidence="8">The sequence shown here is derived from an EMBL/GenBank/DDBJ whole genome shotgun (WGS) entry which is preliminary data.</text>
</comment>
<accession>A0A4R0YNT2</accession>
<evidence type="ECO:0000256" key="1">
    <source>
        <dbReference type="ARBA" id="ARBA00004651"/>
    </source>
</evidence>
<evidence type="ECO:0000313" key="9">
    <source>
        <dbReference type="Proteomes" id="UP000291822"/>
    </source>
</evidence>
<proteinExistence type="inferred from homology"/>
<dbReference type="NCBIfam" id="TIGR00765">
    <property type="entry name" value="yihY_not_rbn"/>
    <property type="match status" value="1"/>
</dbReference>
<organism evidence="8 9">
    <name type="scientific">Dyella soli</name>
    <dbReference type="NCBI Taxonomy" id="522319"/>
    <lineage>
        <taxon>Bacteria</taxon>
        <taxon>Pseudomonadati</taxon>
        <taxon>Pseudomonadota</taxon>
        <taxon>Gammaproteobacteria</taxon>
        <taxon>Lysobacterales</taxon>
        <taxon>Rhodanobacteraceae</taxon>
        <taxon>Dyella</taxon>
    </lineage>
</organism>
<evidence type="ECO:0000256" key="2">
    <source>
        <dbReference type="ARBA" id="ARBA00022475"/>
    </source>
</evidence>
<dbReference type="HAMAP" id="MF_00672">
    <property type="entry name" value="UPF0761"/>
    <property type="match status" value="1"/>
</dbReference>
<dbReference type="RefSeq" id="WP_131152403.1">
    <property type="nucleotide sequence ID" value="NZ_SJTG01000004.1"/>
</dbReference>
<feature type="transmembrane region" description="Helical" evidence="7">
    <location>
        <begin position="178"/>
        <end position="195"/>
    </location>
</feature>